<name>A0AA36HWH2_9DINO</name>
<dbReference type="CDD" id="cd00060">
    <property type="entry name" value="FHA"/>
    <property type="match status" value="1"/>
</dbReference>
<evidence type="ECO:0000256" key="1">
    <source>
        <dbReference type="SAM" id="MobiDB-lite"/>
    </source>
</evidence>
<evidence type="ECO:0000313" key="3">
    <source>
        <dbReference type="EMBL" id="CAJ1376624.1"/>
    </source>
</evidence>
<dbReference type="Gene3D" id="2.60.200.20">
    <property type="match status" value="1"/>
</dbReference>
<gene>
    <name evidence="3" type="ORF">EVOR1521_LOCUS5645</name>
</gene>
<dbReference type="EMBL" id="CAUJNA010000410">
    <property type="protein sequence ID" value="CAJ1376624.1"/>
    <property type="molecule type" value="Genomic_DNA"/>
</dbReference>
<accession>A0AA36HWH2</accession>
<dbReference type="SUPFAM" id="SSF49879">
    <property type="entry name" value="SMAD/FHA domain"/>
    <property type="match status" value="1"/>
</dbReference>
<protein>
    <recommendedName>
        <fullName evidence="2">FHA domain-containing protein</fullName>
    </recommendedName>
</protein>
<dbReference type="AlphaFoldDB" id="A0AA36HWH2"/>
<comment type="caution">
    <text evidence="3">The sequence shown here is derived from an EMBL/GenBank/DDBJ whole genome shotgun (WGS) entry which is preliminary data.</text>
</comment>
<evidence type="ECO:0000313" key="4">
    <source>
        <dbReference type="Proteomes" id="UP001178507"/>
    </source>
</evidence>
<evidence type="ECO:0000259" key="2">
    <source>
        <dbReference type="PROSITE" id="PS50006"/>
    </source>
</evidence>
<dbReference type="InterPro" id="IPR000253">
    <property type="entry name" value="FHA_dom"/>
</dbReference>
<keyword evidence="4" id="KW-1185">Reference proteome</keyword>
<organism evidence="3 4">
    <name type="scientific">Effrenium voratum</name>
    <dbReference type="NCBI Taxonomy" id="2562239"/>
    <lineage>
        <taxon>Eukaryota</taxon>
        <taxon>Sar</taxon>
        <taxon>Alveolata</taxon>
        <taxon>Dinophyceae</taxon>
        <taxon>Suessiales</taxon>
        <taxon>Symbiodiniaceae</taxon>
        <taxon>Effrenium</taxon>
    </lineage>
</organism>
<feature type="domain" description="FHA" evidence="2">
    <location>
        <begin position="270"/>
        <end position="319"/>
    </location>
</feature>
<dbReference type="Pfam" id="PF00498">
    <property type="entry name" value="FHA"/>
    <property type="match status" value="1"/>
</dbReference>
<dbReference type="PROSITE" id="PS50006">
    <property type="entry name" value="FHA_DOMAIN"/>
    <property type="match status" value="1"/>
</dbReference>
<dbReference type="SMART" id="SM00240">
    <property type="entry name" value="FHA"/>
    <property type="match status" value="1"/>
</dbReference>
<reference evidence="3" key="1">
    <citation type="submission" date="2023-08" db="EMBL/GenBank/DDBJ databases">
        <authorList>
            <person name="Chen Y."/>
            <person name="Shah S."/>
            <person name="Dougan E. K."/>
            <person name="Thang M."/>
            <person name="Chan C."/>
        </authorList>
    </citation>
    <scope>NUCLEOTIDE SEQUENCE</scope>
</reference>
<dbReference type="Proteomes" id="UP001178507">
    <property type="component" value="Unassembled WGS sequence"/>
</dbReference>
<feature type="compositionally biased region" description="Low complexity" evidence="1">
    <location>
        <begin position="367"/>
        <end position="376"/>
    </location>
</feature>
<proteinExistence type="predicted"/>
<dbReference type="InterPro" id="IPR008984">
    <property type="entry name" value="SMAD_FHA_dom_sf"/>
</dbReference>
<feature type="compositionally biased region" description="Basic and acidic residues" evidence="1">
    <location>
        <begin position="377"/>
        <end position="389"/>
    </location>
</feature>
<feature type="region of interest" description="Disordered" evidence="1">
    <location>
        <begin position="355"/>
        <end position="401"/>
    </location>
</feature>
<sequence length="540" mass="60775">MVLTWDDRWGKCLDGRIYILAAVVVDVELVLADPERLLPAAVQELSQQLQGELPPSVACMNIQLLPRQGVSSRRLRLAFVGDGDMCAQWHQRQQLRQQELCGGSVMASWQLLRDTSSVEHQQRLAELLALHSEAETGVLLDLPFKWIKSWPQGQKQFSQQPGSLWFDFPALWGAVREAVMFQGRDPAVVHLLVHFASSEGAKTMFELLSDRYLYNPSADEDTFPVRCVLGHVPDLRQSTEGGSGAATGFELRCRSADPAVPQVIPITGRVTLGRDAEFAQAVLQKPHISKAHAVLELHNGRLSIQDTSVNGTWVNDRRVANGVRVELQPFDKVSFLPAANPVYKEALVYEVWPSEARPDAPPPPRPTRQAVQAPPREASRREEASDVRIIRGPTKRPRPHRHLAEPVVGGLERKRPRKVVQIEDDAGQVDEREDVVKWVQQLDGGSLVEYIPTLTARFDQVSQIKQYANRRLNEFFEDVRVKDPIHRLAFASALRALSKRSDVKFAACSWLVKRLAEIFFQERPPYAPRFNQPCSSGKTY</sequence>